<name>A0A975FX30_9CAUL</name>
<dbReference type="Proteomes" id="UP000676409">
    <property type="component" value="Chromosome"/>
</dbReference>
<dbReference type="InterPro" id="IPR029058">
    <property type="entry name" value="AB_hydrolase_fold"/>
</dbReference>
<evidence type="ECO:0000259" key="2">
    <source>
        <dbReference type="Pfam" id="PF12146"/>
    </source>
</evidence>
<protein>
    <submittedName>
        <fullName evidence="3">Alpha/beta hydrolase</fullName>
    </submittedName>
</protein>
<gene>
    <name evidence="3" type="ORF">KCG34_15685</name>
</gene>
<dbReference type="RefSeq" id="WP_211936579.1">
    <property type="nucleotide sequence ID" value="NZ_CP073078.1"/>
</dbReference>
<evidence type="ECO:0000313" key="4">
    <source>
        <dbReference type="Proteomes" id="UP000676409"/>
    </source>
</evidence>
<keyword evidence="4" id="KW-1185">Reference proteome</keyword>
<keyword evidence="1" id="KW-0732">Signal</keyword>
<dbReference type="InterPro" id="IPR053145">
    <property type="entry name" value="AB_hydrolase_Est10"/>
</dbReference>
<dbReference type="GO" id="GO:0052689">
    <property type="term" value="F:carboxylic ester hydrolase activity"/>
    <property type="evidence" value="ECO:0007669"/>
    <property type="project" value="TreeGrafter"/>
</dbReference>
<dbReference type="EMBL" id="CP073078">
    <property type="protein sequence ID" value="QUD86527.1"/>
    <property type="molecule type" value="Genomic_DNA"/>
</dbReference>
<sequence>MKNRAALIAAVLLAALAPAVALADSDKTTVGDCHIGAYRLADGSLVDIGASTGQALRWRRFDGTTGALTQGADGVWGSTRGWTGKPDGHQVRFGACGTGELSFDGQAAHRQDFDVTDTTFQGAGVKLAGRLVLPKGAGRVPVVVLIHGSENYSARDLYSLQRILPAEGVGVFVYDKRGIGASEGKYTQDFETLADDAVAAMGEARRLAGPRAGRMGFQGGSQGGWIAPLAATKTRADFVISSFGLLISPLEEDREEAALELKLKGHSQAEIDQAMDVVDAVGVYVSSDLKTGYDRLDALRTKDKAEPWYKDLHGNFTWMVLPLSDAEAKAKASELVMGTPWRYDGMDVERRLNTPQLWIQGSDDLQAPYAETRRRLDALAAAGKPITRAVFPHTEHGIYEYELDASGERQSTRNADGYFAMMRDFARDGRLNGTYGDGTVTTPKRAMAASGQ</sequence>
<dbReference type="PANTHER" id="PTHR43265">
    <property type="entry name" value="ESTERASE ESTD"/>
    <property type="match status" value="1"/>
</dbReference>
<dbReference type="Gene3D" id="3.40.50.1820">
    <property type="entry name" value="alpha/beta hydrolase"/>
    <property type="match status" value="1"/>
</dbReference>
<dbReference type="AlphaFoldDB" id="A0A975FX30"/>
<dbReference type="InterPro" id="IPR022742">
    <property type="entry name" value="Hydrolase_4"/>
</dbReference>
<proteinExistence type="predicted"/>
<accession>A0A975FX30</accession>
<dbReference type="Pfam" id="PF12146">
    <property type="entry name" value="Hydrolase_4"/>
    <property type="match status" value="1"/>
</dbReference>
<evidence type="ECO:0000256" key="1">
    <source>
        <dbReference type="SAM" id="SignalP"/>
    </source>
</evidence>
<keyword evidence="3" id="KW-0378">Hydrolase</keyword>
<reference evidence="3" key="1">
    <citation type="submission" date="2021-04" db="EMBL/GenBank/DDBJ databases">
        <title>The complete genome sequence of Caulobacter sp. S6.</title>
        <authorList>
            <person name="Tang Y."/>
            <person name="Ouyang W."/>
            <person name="Liu Q."/>
            <person name="Huang B."/>
            <person name="Guo Z."/>
            <person name="Lei P."/>
        </authorList>
    </citation>
    <scope>NUCLEOTIDE SEQUENCE</scope>
    <source>
        <strain evidence="3">S6</strain>
    </source>
</reference>
<feature type="signal peptide" evidence="1">
    <location>
        <begin position="1"/>
        <end position="23"/>
    </location>
</feature>
<feature type="domain" description="Serine aminopeptidase S33" evidence="2">
    <location>
        <begin position="142"/>
        <end position="238"/>
    </location>
</feature>
<dbReference type="PANTHER" id="PTHR43265:SF1">
    <property type="entry name" value="ESTERASE ESTD"/>
    <property type="match status" value="1"/>
</dbReference>
<organism evidence="3 4">
    <name type="scientific">Phenylobacterium montanum</name>
    <dbReference type="NCBI Taxonomy" id="2823693"/>
    <lineage>
        <taxon>Bacteria</taxon>
        <taxon>Pseudomonadati</taxon>
        <taxon>Pseudomonadota</taxon>
        <taxon>Alphaproteobacteria</taxon>
        <taxon>Caulobacterales</taxon>
        <taxon>Caulobacteraceae</taxon>
        <taxon>Phenylobacterium</taxon>
    </lineage>
</organism>
<evidence type="ECO:0000313" key="3">
    <source>
        <dbReference type="EMBL" id="QUD86527.1"/>
    </source>
</evidence>
<feature type="chain" id="PRO_5037539088" evidence="1">
    <location>
        <begin position="24"/>
        <end position="452"/>
    </location>
</feature>
<dbReference type="SUPFAM" id="SSF53474">
    <property type="entry name" value="alpha/beta-Hydrolases"/>
    <property type="match status" value="1"/>
</dbReference>
<dbReference type="KEGG" id="caul:KCG34_15685"/>